<protein>
    <recommendedName>
        <fullName evidence="6">RING-CH-type domain-containing protein</fullName>
    </recommendedName>
</protein>
<feature type="compositionally biased region" description="Low complexity" evidence="4">
    <location>
        <begin position="20"/>
        <end position="45"/>
    </location>
</feature>
<keyword evidence="2" id="KW-0863">Zinc-finger</keyword>
<proteinExistence type="predicted"/>
<feature type="transmembrane region" description="Helical" evidence="5">
    <location>
        <begin position="199"/>
        <end position="222"/>
    </location>
</feature>
<comment type="caution">
    <text evidence="7">The sequence shown here is derived from an EMBL/GenBank/DDBJ whole genome shotgun (WGS) entry which is preliminary data.</text>
</comment>
<dbReference type="Pfam" id="PF12906">
    <property type="entry name" value="RINGv"/>
    <property type="match status" value="1"/>
</dbReference>
<evidence type="ECO:0000256" key="5">
    <source>
        <dbReference type="SAM" id="Phobius"/>
    </source>
</evidence>
<keyword evidence="5" id="KW-0472">Membrane</keyword>
<accession>A0AA39W0D9</accession>
<dbReference type="SMART" id="SM00744">
    <property type="entry name" value="RINGv"/>
    <property type="match status" value="1"/>
</dbReference>
<gene>
    <name evidence="7" type="ORF">LWI29_030390</name>
</gene>
<keyword evidence="1" id="KW-0479">Metal-binding</keyword>
<evidence type="ECO:0000256" key="4">
    <source>
        <dbReference type="SAM" id="MobiDB-lite"/>
    </source>
</evidence>
<dbReference type="PANTHER" id="PTHR46347">
    <property type="entry name" value="RING/FYVE/PHD ZINC FINGER SUPERFAMILY PROTEIN"/>
    <property type="match status" value="1"/>
</dbReference>
<evidence type="ECO:0000313" key="8">
    <source>
        <dbReference type="Proteomes" id="UP001168877"/>
    </source>
</evidence>
<dbReference type="InterPro" id="IPR011016">
    <property type="entry name" value="Znf_RING-CH"/>
</dbReference>
<keyword evidence="5" id="KW-1133">Transmembrane helix</keyword>
<evidence type="ECO:0000256" key="2">
    <source>
        <dbReference type="ARBA" id="ARBA00022771"/>
    </source>
</evidence>
<dbReference type="Gene3D" id="3.30.40.10">
    <property type="entry name" value="Zinc/RING finger domain, C3HC4 (zinc finger)"/>
    <property type="match status" value="1"/>
</dbReference>
<feature type="region of interest" description="Disordered" evidence="4">
    <location>
        <begin position="1"/>
        <end position="48"/>
    </location>
</feature>
<keyword evidence="3" id="KW-0862">Zinc</keyword>
<dbReference type="PROSITE" id="PS51292">
    <property type="entry name" value="ZF_RING_CH"/>
    <property type="match status" value="1"/>
</dbReference>
<dbReference type="AlphaFoldDB" id="A0AA39W0D9"/>
<keyword evidence="8" id="KW-1185">Reference proteome</keyword>
<evidence type="ECO:0000256" key="1">
    <source>
        <dbReference type="ARBA" id="ARBA00022723"/>
    </source>
</evidence>
<dbReference type="CDD" id="cd16495">
    <property type="entry name" value="RING_CH-C4HC3_MARCH"/>
    <property type="match status" value="1"/>
</dbReference>
<reference evidence="7" key="2">
    <citation type="submission" date="2023-06" db="EMBL/GenBank/DDBJ databases">
        <authorList>
            <person name="Swenson N.G."/>
            <person name="Wegrzyn J.L."/>
            <person name="Mcevoy S.L."/>
        </authorList>
    </citation>
    <scope>NUCLEOTIDE SEQUENCE</scope>
    <source>
        <strain evidence="7">NS2018</strain>
        <tissue evidence="7">Leaf</tissue>
    </source>
</reference>
<organism evidence="7 8">
    <name type="scientific">Acer saccharum</name>
    <name type="common">Sugar maple</name>
    <dbReference type="NCBI Taxonomy" id="4024"/>
    <lineage>
        <taxon>Eukaryota</taxon>
        <taxon>Viridiplantae</taxon>
        <taxon>Streptophyta</taxon>
        <taxon>Embryophyta</taxon>
        <taxon>Tracheophyta</taxon>
        <taxon>Spermatophyta</taxon>
        <taxon>Magnoliopsida</taxon>
        <taxon>eudicotyledons</taxon>
        <taxon>Gunneridae</taxon>
        <taxon>Pentapetalae</taxon>
        <taxon>rosids</taxon>
        <taxon>malvids</taxon>
        <taxon>Sapindales</taxon>
        <taxon>Sapindaceae</taxon>
        <taxon>Hippocastanoideae</taxon>
        <taxon>Acereae</taxon>
        <taxon>Acer</taxon>
    </lineage>
</organism>
<dbReference type="InterPro" id="IPR013083">
    <property type="entry name" value="Znf_RING/FYVE/PHD"/>
</dbReference>
<sequence length="487" mass="53758">MQLVSNDSHNEDISESEPILSQSDLLQRSEESSLSSSSPSSSSSSCEITAVRRESRDCVVITDDLQNLHDDETSHLVNADQPQCRICLDIGGEDLIAPCHCRGTQKYVHRSCLDNWRSTKEGFAFAHCTECRAKFILRANVPPDRWWLRLKFQFLVARDHAFIFVIVQLIVALLGVLVYKFYGEELREMFGYEEHPYGFYIMAVLAIVLVGLLYGFFIAIICGQKISERHYHVLAKQELTKGSRSSTGSRNGAGGSARNGTYSSNGYGGFAKDGAGGHNRFSNDSSRNGVARKVASEAKVSKYDYNADNRPAKNNLKNGRDVKKNDGGVNAVGNRFEILNEEMDENLNEENVVTNVAVMNNKSKGKVVLSEITNAAGRQNFQPGKGNRKGSKKVEKLGVKKVSFQESASPIKRGLSSKSNSQDQQFPLVGKGGEVLDNAGVLRQLHKEVQLADNKGMEVVDDCPANRDRMFDVVASTLEEAMAEIAE</sequence>
<keyword evidence="5" id="KW-0812">Transmembrane</keyword>
<feature type="region of interest" description="Disordered" evidence="4">
    <location>
        <begin position="306"/>
        <end position="328"/>
    </location>
</feature>
<dbReference type="Proteomes" id="UP001168877">
    <property type="component" value="Unassembled WGS sequence"/>
</dbReference>
<reference evidence="7" key="1">
    <citation type="journal article" date="2022" name="Plant J.">
        <title>Strategies of tolerance reflected in two North American maple genomes.</title>
        <authorList>
            <person name="McEvoy S.L."/>
            <person name="Sezen U.U."/>
            <person name="Trouern-Trend A."/>
            <person name="McMahon S.M."/>
            <person name="Schaberg P.G."/>
            <person name="Yang J."/>
            <person name="Wegrzyn J.L."/>
            <person name="Swenson N.G."/>
        </authorList>
    </citation>
    <scope>NUCLEOTIDE SEQUENCE</scope>
    <source>
        <strain evidence="7">NS2018</strain>
    </source>
</reference>
<feature type="transmembrane region" description="Helical" evidence="5">
    <location>
        <begin position="161"/>
        <end position="179"/>
    </location>
</feature>
<name>A0AA39W0D9_ACESA</name>
<dbReference type="GO" id="GO:0008270">
    <property type="term" value="F:zinc ion binding"/>
    <property type="evidence" value="ECO:0007669"/>
    <property type="project" value="UniProtKB-KW"/>
</dbReference>
<dbReference type="PANTHER" id="PTHR46347:SF2">
    <property type="entry name" value="OS02G0132300 PROTEIN"/>
    <property type="match status" value="1"/>
</dbReference>
<evidence type="ECO:0000313" key="7">
    <source>
        <dbReference type="EMBL" id="KAK0597973.1"/>
    </source>
</evidence>
<dbReference type="EMBL" id="JAUESC010000004">
    <property type="protein sequence ID" value="KAK0597973.1"/>
    <property type="molecule type" value="Genomic_DNA"/>
</dbReference>
<feature type="domain" description="RING-CH-type" evidence="6">
    <location>
        <begin position="76"/>
        <end position="138"/>
    </location>
</feature>
<dbReference type="SUPFAM" id="SSF57850">
    <property type="entry name" value="RING/U-box"/>
    <property type="match status" value="1"/>
</dbReference>
<evidence type="ECO:0000259" key="6">
    <source>
        <dbReference type="PROSITE" id="PS51292"/>
    </source>
</evidence>
<evidence type="ECO:0000256" key="3">
    <source>
        <dbReference type="ARBA" id="ARBA00022833"/>
    </source>
</evidence>